<gene>
    <name evidence="3" type="ORF">PHMEG_00011230</name>
</gene>
<dbReference type="InterPro" id="IPR010285">
    <property type="entry name" value="DNA_helicase_pif1-like_DEAD"/>
</dbReference>
<evidence type="ECO:0000259" key="2">
    <source>
        <dbReference type="Pfam" id="PF05970"/>
    </source>
</evidence>
<reference evidence="4" key="1">
    <citation type="submission" date="2017-03" db="EMBL/GenBank/DDBJ databases">
        <title>Phytopthora megakarya and P. palmivora, two closely related causual agents of cacao black pod achieved similar genome size and gene model numbers by different mechanisms.</title>
        <authorList>
            <person name="Ali S."/>
            <person name="Shao J."/>
            <person name="Larry D.J."/>
            <person name="Kronmiller B."/>
            <person name="Shen D."/>
            <person name="Strem M.D."/>
            <person name="Melnick R.L."/>
            <person name="Guiltinan M.J."/>
            <person name="Tyler B.M."/>
            <person name="Meinhardt L.W."/>
            <person name="Bailey B.A."/>
        </authorList>
    </citation>
    <scope>NUCLEOTIDE SEQUENCE [LARGE SCALE GENOMIC DNA]</scope>
    <source>
        <strain evidence="4">zdho120</strain>
    </source>
</reference>
<dbReference type="GO" id="GO:0016887">
    <property type="term" value="F:ATP hydrolysis activity"/>
    <property type="evidence" value="ECO:0007669"/>
    <property type="project" value="RHEA"/>
</dbReference>
<dbReference type="GO" id="GO:0005524">
    <property type="term" value="F:ATP binding"/>
    <property type="evidence" value="ECO:0007669"/>
    <property type="project" value="UniProtKB-KW"/>
</dbReference>
<evidence type="ECO:0000313" key="3">
    <source>
        <dbReference type="EMBL" id="OWZ15179.1"/>
    </source>
</evidence>
<proteinExistence type="inferred from homology"/>
<keyword evidence="1" id="KW-0233">DNA recombination</keyword>
<dbReference type="PANTHER" id="PTHR10492:SF57">
    <property type="entry name" value="ATP-DEPENDENT DNA HELICASE"/>
    <property type="match status" value="1"/>
</dbReference>
<keyword evidence="1" id="KW-0227">DNA damage</keyword>
<dbReference type="AlphaFoldDB" id="A0A225WDF6"/>
<keyword evidence="1" id="KW-0067">ATP-binding</keyword>
<dbReference type="GO" id="GO:0043139">
    <property type="term" value="F:5'-3' DNA helicase activity"/>
    <property type="evidence" value="ECO:0007669"/>
    <property type="project" value="UniProtKB-EC"/>
</dbReference>
<comment type="catalytic activity">
    <reaction evidence="1">
        <text>ATP + H2O = ADP + phosphate + H(+)</text>
        <dbReference type="Rhea" id="RHEA:13065"/>
        <dbReference type="ChEBI" id="CHEBI:15377"/>
        <dbReference type="ChEBI" id="CHEBI:15378"/>
        <dbReference type="ChEBI" id="CHEBI:30616"/>
        <dbReference type="ChEBI" id="CHEBI:43474"/>
        <dbReference type="ChEBI" id="CHEBI:456216"/>
        <dbReference type="EC" id="5.6.2.3"/>
    </reaction>
</comment>
<organism evidence="3 4">
    <name type="scientific">Phytophthora megakarya</name>
    <dbReference type="NCBI Taxonomy" id="4795"/>
    <lineage>
        <taxon>Eukaryota</taxon>
        <taxon>Sar</taxon>
        <taxon>Stramenopiles</taxon>
        <taxon>Oomycota</taxon>
        <taxon>Peronosporomycetes</taxon>
        <taxon>Peronosporales</taxon>
        <taxon>Peronosporaceae</taxon>
        <taxon>Phytophthora</taxon>
    </lineage>
</organism>
<dbReference type="GO" id="GO:0006281">
    <property type="term" value="P:DNA repair"/>
    <property type="evidence" value="ECO:0007669"/>
    <property type="project" value="UniProtKB-KW"/>
</dbReference>
<dbReference type="Pfam" id="PF05970">
    <property type="entry name" value="PIF1"/>
    <property type="match status" value="1"/>
</dbReference>
<keyword evidence="1" id="KW-0547">Nucleotide-binding</keyword>
<keyword evidence="1 3" id="KW-0347">Helicase</keyword>
<dbReference type="EC" id="5.6.2.3" evidence="1"/>
<dbReference type="GO" id="GO:0000723">
    <property type="term" value="P:telomere maintenance"/>
    <property type="evidence" value="ECO:0007669"/>
    <property type="project" value="InterPro"/>
</dbReference>
<dbReference type="EMBL" id="NBNE01001178">
    <property type="protein sequence ID" value="OWZ15179.1"/>
    <property type="molecule type" value="Genomic_DNA"/>
</dbReference>
<evidence type="ECO:0000256" key="1">
    <source>
        <dbReference type="RuleBase" id="RU363044"/>
    </source>
</evidence>
<dbReference type="OrthoDB" id="123886at2759"/>
<feature type="domain" description="DNA helicase Pif1-like DEAD-box helicase" evidence="2">
    <location>
        <begin position="1"/>
        <end position="105"/>
    </location>
</feature>
<sequence length="187" mass="21280">MMHRSCFEAVDRTFRNIMDNDLNPFGGKKIVLSGDHRQILPVLKYATSAETLKACFQAYPLWRHLKQARLFENMRVRIAPDPDNAAKLAEYSEVLLQMVEGRFQKCIDATIMTGPRRGISNFQLYQAFAMTINKAQGQSIHHVGIYLESPAIKIAIDLETVDEDGSVHTKNSVYEKFLSATAQYYCD</sequence>
<keyword evidence="1" id="KW-0378">Hydrolase</keyword>
<dbReference type="PANTHER" id="PTHR10492">
    <property type="match status" value="1"/>
</dbReference>
<name>A0A225WDF6_9STRA</name>
<dbReference type="SUPFAM" id="SSF52540">
    <property type="entry name" value="P-loop containing nucleoside triphosphate hydrolases"/>
    <property type="match status" value="1"/>
</dbReference>
<dbReference type="STRING" id="4795.A0A225WDF6"/>
<protein>
    <recommendedName>
        <fullName evidence="1">ATP-dependent DNA helicase</fullName>
        <ecNumber evidence="1">5.6.2.3</ecNumber>
    </recommendedName>
</protein>
<comment type="caution">
    <text evidence="3">The sequence shown here is derived from an EMBL/GenBank/DDBJ whole genome shotgun (WGS) entry which is preliminary data.</text>
</comment>
<keyword evidence="4" id="KW-1185">Reference proteome</keyword>
<accession>A0A225WDF6</accession>
<keyword evidence="1" id="KW-0234">DNA repair</keyword>
<comment type="similarity">
    <text evidence="1">Belongs to the helicase family.</text>
</comment>
<evidence type="ECO:0000313" key="4">
    <source>
        <dbReference type="Proteomes" id="UP000198211"/>
    </source>
</evidence>
<dbReference type="InterPro" id="IPR027417">
    <property type="entry name" value="P-loop_NTPase"/>
</dbReference>
<dbReference type="GO" id="GO:0006310">
    <property type="term" value="P:DNA recombination"/>
    <property type="evidence" value="ECO:0007669"/>
    <property type="project" value="UniProtKB-KW"/>
</dbReference>
<dbReference type="Proteomes" id="UP000198211">
    <property type="component" value="Unassembled WGS sequence"/>
</dbReference>
<comment type="cofactor">
    <cofactor evidence="1">
        <name>Mg(2+)</name>
        <dbReference type="ChEBI" id="CHEBI:18420"/>
    </cofactor>
</comment>